<evidence type="ECO:0000256" key="1">
    <source>
        <dbReference type="SAM" id="MobiDB-lite"/>
    </source>
</evidence>
<name>A0A098DSQ9_GIBZE</name>
<accession>A0A0E0SBQ0</accession>
<evidence type="ECO:0000313" key="2">
    <source>
        <dbReference type="EnsemblFungi" id="CEF83863"/>
    </source>
</evidence>
<feature type="region of interest" description="Disordered" evidence="1">
    <location>
        <begin position="89"/>
        <end position="109"/>
    </location>
</feature>
<dbReference type="EMBL" id="HG970335">
    <property type="status" value="NOT_ANNOTATED_CDS"/>
    <property type="molecule type" value="Genomic_DNA"/>
</dbReference>
<reference evidence="2" key="1">
    <citation type="journal article" date="2007" name="Science">
        <title>The Fusarium graminearum genome reveals a link between localized polymorphism and pathogen specialization.</title>
        <authorList>
            <person name="Cuomo C.A."/>
            <person name="Gueldener U."/>
            <person name="Xu J.-R."/>
            <person name="Trail F."/>
            <person name="Turgeon B.G."/>
            <person name="Di Pietro A."/>
            <person name="Walton J.D."/>
            <person name="Ma L.-J."/>
            <person name="Baker S.E."/>
            <person name="Rep M."/>
            <person name="Adam G."/>
            <person name="Antoniw J."/>
            <person name="Baldwin T."/>
            <person name="Calvo S.E."/>
            <person name="Chang Y.-L."/>
            <person name="DeCaprio D."/>
            <person name="Gale L.R."/>
            <person name="Gnerre S."/>
            <person name="Goswami R.S."/>
            <person name="Hammond-Kosack K."/>
            <person name="Harris L.J."/>
            <person name="Hilburn K."/>
            <person name="Kennell J.C."/>
            <person name="Kroken S."/>
            <person name="Magnuson J.K."/>
            <person name="Mannhaupt G."/>
            <person name="Mauceli E.W."/>
            <person name="Mewes H.-W."/>
            <person name="Mitterbauer R."/>
            <person name="Muehlbauer G."/>
            <person name="Muensterkoetter M."/>
            <person name="Nelson D."/>
            <person name="O'Donnell K."/>
            <person name="Ouellet T."/>
            <person name="Qi W."/>
            <person name="Quesneville H."/>
            <person name="Roncero M.I.G."/>
            <person name="Seong K.-Y."/>
            <person name="Tetko I.V."/>
            <person name="Urban M."/>
            <person name="Waalwijk C."/>
            <person name="Ward T.J."/>
            <person name="Yao J."/>
            <person name="Birren B.W."/>
            <person name="Kistler H.C."/>
        </authorList>
    </citation>
    <scope>NUCLEOTIDE SEQUENCE [LARGE SCALE GENOMIC DNA]</scope>
    <source>
        <strain evidence="2">PH-1 / ATCC MYA-4620 / FGSC 9075 / NRRL 31084</strain>
    </source>
</reference>
<sequence>MYGVGTLFAIMKWKIGNLTDEGSKGKLHSIKSLDSVGPQDIPPGLKHQKLIQTSEKGHCSRENVCLPVCLSACLSVYKALSDSALFSGRSLGPPTRTPRGNQGSSGSTGATVVPTMIIISIPDQNHDVEDQILRLRSFQVSHRLLSHLFPHMQSVLNTFTYLPASVSTHGREIINWYELPPLHQNQGRASQAALMWPSGDWSSLTNCRTISSYGFRTCMVETRYNATRNHRVMCGDRFETIDPGRDISE</sequence>
<dbReference type="AlphaFoldDB" id="A0A098DSQ9"/>
<feature type="compositionally biased region" description="Polar residues" evidence="1">
    <location>
        <begin position="98"/>
        <end position="109"/>
    </location>
</feature>
<dbReference type="EnsemblFungi" id="CEF83863">
    <property type="protein sequence ID" value="CEF83863"/>
    <property type="gene ID" value="FGRRES_12986"/>
</dbReference>
<organism evidence="2">
    <name type="scientific">Gibberella zeae (strain ATCC MYA-4620 / CBS 123657 / FGSC 9075 / NRRL 31084 / PH-1)</name>
    <name type="common">Wheat head blight fungus</name>
    <name type="synonym">Fusarium graminearum</name>
    <dbReference type="NCBI Taxonomy" id="229533"/>
    <lineage>
        <taxon>Eukaryota</taxon>
        <taxon>Fungi</taxon>
        <taxon>Dikarya</taxon>
        <taxon>Ascomycota</taxon>
        <taxon>Pezizomycotina</taxon>
        <taxon>Sordariomycetes</taxon>
        <taxon>Hypocreomycetidae</taxon>
        <taxon>Hypocreales</taxon>
        <taxon>Nectriaceae</taxon>
        <taxon>Fusarium</taxon>
    </lineage>
</organism>
<reference evidence="2" key="3">
    <citation type="submission" date="2017-01" db="UniProtKB">
        <authorList>
            <consortium name="EnsemblFungi"/>
        </authorList>
    </citation>
    <scope>IDENTIFICATION</scope>
    <source>
        <strain evidence="2">PH-1 / ATCC MYA-4620 / FGSC 9075 / NRRL 31084</strain>
    </source>
</reference>
<accession>A0A098DSQ9</accession>
<protein>
    <submittedName>
        <fullName evidence="2">Uncharacterized protein</fullName>
    </submittedName>
</protein>
<proteinExistence type="predicted"/>
<reference evidence="2" key="2">
    <citation type="journal article" date="2010" name="Nature">
        <title>Comparative genomics reveals mobile pathogenicity chromosomes in Fusarium.</title>
        <authorList>
            <person name="Ma L.J."/>
            <person name="van der Does H.C."/>
            <person name="Borkovich K.A."/>
            <person name="Coleman J.J."/>
            <person name="Daboussi M.J."/>
            <person name="Di Pietro A."/>
            <person name="Dufresne M."/>
            <person name="Freitag M."/>
            <person name="Grabherr M."/>
            <person name="Henrissat B."/>
            <person name="Houterman P.M."/>
            <person name="Kang S."/>
            <person name="Shim W.B."/>
            <person name="Woloshuk C."/>
            <person name="Xie X."/>
            <person name="Xu J.R."/>
            <person name="Antoniw J."/>
            <person name="Baker S.E."/>
            <person name="Bluhm B.H."/>
            <person name="Breakspear A."/>
            <person name="Brown D.W."/>
            <person name="Butchko R.A."/>
            <person name="Chapman S."/>
            <person name="Coulson R."/>
            <person name="Coutinho P.M."/>
            <person name="Danchin E.G."/>
            <person name="Diener A."/>
            <person name="Gale L.R."/>
            <person name="Gardiner D.M."/>
            <person name="Goff S."/>
            <person name="Hammond-Kosack K.E."/>
            <person name="Hilburn K."/>
            <person name="Hua-Van A."/>
            <person name="Jonkers W."/>
            <person name="Kazan K."/>
            <person name="Kodira C.D."/>
            <person name="Koehrsen M."/>
            <person name="Kumar L."/>
            <person name="Lee Y.H."/>
            <person name="Li L."/>
            <person name="Manners J.M."/>
            <person name="Miranda-Saavedra D."/>
            <person name="Mukherjee M."/>
            <person name="Park G."/>
            <person name="Park J."/>
            <person name="Park S.Y."/>
            <person name="Proctor R.H."/>
            <person name="Regev A."/>
            <person name="Ruiz-Roldan M.C."/>
            <person name="Sain D."/>
            <person name="Sakthikumar S."/>
            <person name="Sykes S."/>
            <person name="Schwartz D.C."/>
            <person name="Turgeon B.G."/>
            <person name="Wapinski I."/>
            <person name="Yoder O."/>
            <person name="Young S."/>
            <person name="Zeng Q."/>
            <person name="Zhou S."/>
            <person name="Galagan J."/>
            <person name="Cuomo C.A."/>
            <person name="Kistler H.C."/>
            <person name="Rep M."/>
        </authorList>
    </citation>
    <scope>GENOME REANNOTATION</scope>
    <source>
        <strain evidence="2">PH-1 / ATCC MYA-4620 / FGSC 9075 / NRRL 31084</strain>
    </source>
</reference>